<feature type="compositionally biased region" description="Polar residues" evidence="1">
    <location>
        <begin position="61"/>
        <end position="76"/>
    </location>
</feature>
<feature type="region of interest" description="Disordered" evidence="1">
    <location>
        <begin position="39"/>
        <end position="76"/>
    </location>
</feature>
<sequence>MATKASCFVMHHNRPGKRDGTTVSITTCKTSCMEQQSISRQAKQAARNSSLYHNRPGKMNDTANSTIYQASRTDKP</sequence>
<proteinExistence type="predicted"/>
<evidence type="ECO:0000313" key="2">
    <source>
        <dbReference type="EMBL" id="GFO04612.1"/>
    </source>
</evidence>
<comment type="caution">
    <text evidence="2">The sequence shown here is derived from an EMBL/GenBank/DDBJ whole genome shotgun (WGS) entry which is preliminary data.</text>
</comment>
<dbReference type="Proteomes" id="UP000735302">
    <property type="component" value="Unassembled WGS sequence"/>
</dbReference>
<reference evidence="2 3" key="1">
    <citation type="journal article" date="2021" name="Elife">
        <title>Chloroplast acquisition without the gene transfer in kleptoplastic sea slugs, Plakobranchus ocellatus.</title>
        <authorList>
            <person name="Maeda T."/>
            <person name="Takahashi S."/>
            <person name="Yoshida T."/>
            <person name="Shimamura S."/>
            <person name="Takaki Y."/>
            <person name="Nagai Y."/>
            <person name="Toyoda A."/>
            <person name="Suzuki Y."/>
            <person name="Arimoto A."/>
            <person name="Ishii H."/>
            <person name="Satoh N."/>
            <person name="Nishiyama T."/>
            <person name="Hasebe M."/>
            <person name="Maruyama T."/>
            <person name="Minagawa J."/>
            <person name="Obokata J."/>
            <person name="Shigenobu S."/>
        </authorList>
    </citation>
    <scope>NUCLEOTIDE SEQUENCE [LARGE SCALE GENOMIC DNA]</scope>
</reference>
<dbReference type="EMBL" id="BLXT01003739">
    <property type="protein sequence ID" value="GFO04612.1"/>
    <property type="molecule type" value="Genomic_DNA"/>
</dbReference>
<evidence type="ECO:0000313" key="3">
    <source>
        <dbReference type="Proteomes" id="UP000735302"/>
    </source>
</evidence>
<organism evidence="2 3">
    <name type="scientific">Plakobranchus ocellatus</name>
    <dbReference type="NCBI Taxonomy" id="259542"/>
    <lineage>
        <taxon>Eukaryota</taxon>
        <taxon>Metazoa</taxon>
        <taxon>Spiralia</taxon>
        <taxon>Lophotrochozoa</taxon>
        <taxon>Mollusca</taxon>
        <taxon>Gastropoda</taxon>
        <taxon>Heterobranchia</taxon>
        <taxon>Euthyneura</taxon>
        <taxon>Panpulmonata</taxon>
        <taxon>Sacoglossa</taxon>
        <taxon>Placobranchoidea</taxon>
        <taxon>Plakobranchidae</taxon>
        <taxon>Plakobranchus</taxon>
    </lineage>
</organism>
<name>A0AAV4ABI2_9GAST</name>
<keyword evidence="3" id="KW-1185">Reference proteome</keyword>
<gene>
    <name evidence="2" type="ORF">PoB_003111700</name>
</gene>
<feature type="compositionally biased region" description="Polar residues" evidence="1">
    <location>
        <begin position="39"/>
        <end position="52"/>
    </location>
</feature>
<evidence type="ECO:0000256" key="1">
    <source>
        <dbReference type="SAM" id="MobiDB-lite"/>
    </source>
</evidence>
<dbReference type="AlphaFoldDB" id="A0AAV4ABI2"/>
<protein>
    <submittedName>
        <fullName evidence="2">Uncharacterized protein</fullName>
    </submittedName>
</protein>
<accession>A0AAV4ABI2</accession>